<comment type="caution">
    <text evidence="7">The sequence shown here is derived from an EMBL/GenBank/DDBJ whole genome shotgun (WGS) entry which is preliminary data.</text>
</comment>
<proteinExistence type="predicted"/>
<name>X1S0P9_9ZZZZ</name>
<evidence type="ECO:0000313" key="7">
    <source>
        <dbReference type="EMBL" id="GAI69005.1"/>
    </source>
</evidence>
<dbReference type="InterPro" id="IPR041698">
    <property type="entry name" value="Methyltransf_25"/>
</dbReference>
<dbReference type="InterPro" id="IPR029063">
    <property type="entry name" value="SAM-dependent_MTases_sf"/>
</dbReference>
<dbReference type="GO" id="GO:0032259">
    <property type="term" value="P:methylation"/>
    <property type="evidence" value="ECO:0007669"/>
    <property type="project" value="UniProtKB-KW"/>
</dbReference>
<dbReference type="Pfam" id="PF13649">
    <property type="entry name" value="Methyltransf_25"/>
    <property type="match status" value="1"/>
</dbReference>
<feature type="non-terminal residue" evidence="7">
    <location>
        <position position="1"/>
    </location>
</feature>
<accession>X1S0P9</accession>
<gene>
    <name evidence="7" type="ORF">S12H4_06335</name>
</gene>
<dbReference type="CDD" id="cd02440">
    <property type="entry name" value="AdoMet_MTases"/>
    <property type="match status" value="1"/>
</dbReference>
<dbReference type="SUPFAM" id="SSF53335">
    <property type="entry name" value="S-adenosyl-L-methionine-dependent methyltransferases"/>
    <property type="match status" value="1"/>
</dbReference>
<dbReference type="GO" id="GO:0000234">
    <property type="term" value="F:phosphoethanolamine N-methyltransferase activity"/>
    <property type="evidence" value="ECO:0007669"/>
    <property type="project" value="UniProtKB-EC"/>
</dbReference>
<dbReference type="PANTHER" id="PTHR44307:SF2">
    <property type="entry name" value="PHOSPHOETHANOLAMINE METHYLTRANSFERASE ISOFORM X1"/>
    <property type="match status" value="1"/>
</dbReference>
<evidence type="ECO:0000256" key="3">
    <source>
        <dbReference type="ARBA" id="ARBA00022679"/>
    </source>
</evidence>
<comment type="pathway">
    <text evidence="4">Phospholipid metabolism.</text>
</comment>
<comment type="pathway">
    <text evidence="1">Lipid metabolism.</text>
</comment>
<feature type="domain" description="Methyltransferase" evidence="6">
    <location>
        <begin position="4"/>
        <end position="77"/>
    </location>
</feature>
<protein>
    <recommendedName>
        <fullName evidence="6">Methyltransferase domain-containing protein</fullName>
    </recommendedName>
</protein>
<organism evidence="7">
    <name type="scientific">marine sediment metagenome</name>
    <dbReference type="NCBI Taxonomy" id="412755"/>
    <lineage>
        <taxon>unclassified sequences</taxon>
        <taxon>metagenomes</taxon>
        <taxon>ecological metagenomes</taxon>
    </lineage>
</organism>
<dbReference type="AlphaFoldDB" id="X1S0P9"/>
<evidence type="ECO:0000256" key="5">
    <source>
        <dbReference type="ARBA" id="ARBA00047622"/>
    </source>
</evidence>
<keyword evidence="3" id="KW-0808">Transferase</keyword>
<evidence type="ECO:0000259" key="6">
    <source>
        <dbReference type="Pfam" id="PF13649"/>
    </source>
</evidence>
<evidence type="ECO:0000256" key="4">
    <source>
        <dbReference type="ARBA" id="ARBA00025707"/>
    </source>
</evidence>
<dbReference type="Gene3D" id="3.40.50.150">
    <property type="entry name" value="Vaccinia Virus protein VP39"/>
    <property type="match status" value="1"/>
</dbReference>
<evidence type="ECO:0000256" key="2">
    <source>
        <dbReference type="ARBA" id="ARBA00022603"/>
    </source>
</evidence>
<reference evidence="7" key="1">
    <citation type="journal article" date="2014" name="Front. Microbiol.">
        <title>High frequency of phylogenetically diverse reductive dehalogenase-homologous genes in deep subseafloor sedimentary metagenomes.</title>
        <authorList>
            <person name="Kawai M."/>
            <person name="Futagami T."/>
            <person name="Toyoda A."/>
            <person name="Takaki Y."/>
            <person name="Nishi S."/>
            <person name="Hori S."/>
            <person name="Arai W."/>
            <person name="Tsubouchi T."/>
            <person name="Morono Y."/>
            <person name="Uchiyama I."/>
            <person name="Ito T."/>
            <person name="Fujiyama A."/>
            <person name="Inagaki F."/>
            <person name="Takami H."/>
        </authorList>
    </citation>
    <scope>NUCLEOTIDE SEQUENCE</scope>
    <source>
        <strain evidence="7">Expedition CK06-06</strain>
    </source>
</reference>
<keyword evidence="2" id="KW-0489">Methyltransferase</keyword>
<dbReference type="PANTHER" id="PTHR44307">
    <property type="entry name" value="PHOSPHOETHANOLAMINE METHYLTRANSFERASE"/>
    <property type="match status" value="1"/>
</dbReference>
<dbReference type="EMBL" id="BARW01002214">
    <property type="protein sequence ID" value="GAI69005.1"/>
    <property type="molecule type" value="Genomic_DNA"/>
</dbReference>
<comment type="catalytic activity">
    <reaction evidence="5">
        <text>phosphoethanolamine + S-adenosyl-L-methionine = N-methylethanolamine phosphate + S-adenosyl-L-homocysteine + H(+)</text>
        <dbReference type="Rhea" id="RHEA:20365"/>
        <dbReference type="ChEBI" id="CHEBI:15378"/>
        <dbReference type="ChEBI" id="CHEBI:57781"/>
        <dbReference type="ChEBI" id="CHEBI:57856"/>
        <dbReference type="ChEBI" id="CHEBI:58190"/>
        <dbReference type="ChEBI" id="CHEBI:59789"/>
        <dbReference type="EC" id="2.1.1.103"/>
    </reaction>
    <physiologicalReaction direction="left-to-right" evidence="5">
        <dbReference type="Rhea" id="RHEA:20366"/>
    </physiologicalReaction>
</comment>
<evidence type="ECO:0000256" key="1">
    <source>
        <dbReference type="ARBA" id="ARBA00005189"/>
    </source>
</evidence>
<sequence>KRYKAVIGIERSSFMVKAARKRVANLPNVEILEGDGRKDLPKGSFEMVFLGGLCMYLKDADVVALLHSLKHHLSKGGSIILRESTVQQGVSLARGEYQAVYRSVRMYHQLFEDAGLFSVEVRRNYGYTSMVTAEELVNLRRKWLPFLPKDSPALGSLTWWALRVATPISFWALPRLLSLLNIPWPKLQNHFFRLRPVE</sequence>